<dbReference type="EMBL" id="CP007646">
    <property type="protein sequence ID" value="AIR10943.1"/>
    <property type="molecule type" value="Genomic_DNA"/>
</dbReference>
<keyword evidence="5" id="KW-0548">Nucleotidyltransferase</keyword>
<dbReference type="SUPFAM" id="SSF51161">
    <property type="entry name" value="Trimeric LpxA-like enzymes"/>
    <property type="match status" value="1"/>
</dbReference>
<dbReference type="Proteomes" id="UP000029488">
    <property type="component" value="Chromosome"/>
</dbReference>
<evidence type="ECO:0000259" key="3">
    <source>
        <dbReference type="Pfam" id="PF00483"/>
    </source>
</evidence>
<accession>A0A089QGJ6</accession>
<dbReference type="InterPro" id="IPR029044">
    <property type="entry name" value="Nucleotide-diphossugar_trans"/>
</dbReference>
<comment type="similarity">
    <text evidence="1">Belongs to the bacterial/plant glucose-1-phosphate adenylyltransferase family.</text>
</comment>
<dbReference type="RefSeq" id="WP_044005094.1">
    <property type="nucleotide sequence ID" value="NZ_CP007646.1"/>
</dbReference>
<protein>
    <submittedName>
        <fullName evidence="5">Glucose-1-phosphate adenylyltransferase regulatory subunit</fullName>
        <ecNumber evidence="5">2.7.7.27</ecNumber>
    </submittedName>
</protein>
<evidence type="ECO:0000313" key="6">
    <source>
        <dbReference type="Proteomes" id="UP000029488"/>
    </source>
</evidence>
<dbReference type="KEGG" id="lsj:LSJ_1281c"/>
<dbReference type="Gene3D" id="3.90.550.10">
    <property type="entry name" value="Spore Coat Polysaccharide Biosynthesis Protein SpsA, Chain A"/>
    <property type="match status" value="1"/>
</dbReference>
<dbReference type="PANTHER" id="PTHR43523">
    <property type="entry name" value="GLUCOSE-1-PHOSPHATE ADENYLYLTRANSFERASE-RELATED"/>
    <property type="match status" value="1"/>
</dbReference>
<dbReference type="InterPro" id="IPR011832">
    <property type="entry name" value="GlgDAde_trans"/>
</dbReference>
<dbReference type="NCBIfam" id="TIGR02092">
    <property type="entry name" value="glgD"/>
    <property type="match status" value="1"/>
</dbReference>
<dbReference type="EC" id="2.7.7.27" evidence="5"/>
<dbReference type="InterPro" id="IPR005835">
    <property type="entry name" value="NTP_transferase_dom"/>
</dbReference>
<dbReference type="SUPFAM" id="SSF53448">
    <property type="entry name" value="Nucleotide-diphospho-sugar transferases"/>
    <property type="match status" value="1"/>
</dbReference>
<dbReference type="Pfam" id="PF00483">
    <property type="entry name" value="NTP_transferase"/>
    <property type="match status" value="1"/>
</dbReference>
<reference evidence="5 6" key="1">
    <citation type="journal article" date="2014" name="BMC Genomics">
        <title>Unusual genome complexity in Lactobacillus salivarius JCM1046.</title>
        <authorList>
            <person name="Raftis E.J."/>
            <person name="Forde B.M."/>
            <person name="Claesson M.J."/>
            <person name="O'Toole P.W."/>
        </authorList>
    </citation>
    <scope>NUCLEOTIDE SEQUENCE [LARGE SCALE GENOMIC DNA]</scope>
    <source>
        <strain evidence="5 6">JCM1046</strain>
    </source>
</reference>
<gene>
    <name evidence="5" type="primary">glgD</name>
    <name evidence="5" type="ORF">LSJ_1281c</name>
</gene>
<dbReference type="InterPro" id="IPR011004">
    <property type="entry name" value="Trimer_LpxA-like_sf"/>
</dbReference>
<keyword evidence="5" id="KW-0808">Transferase</keyword>
<dbReference type="CDD" id="cd04651">
    <property type="entry name" value="LbH_G1P_AT_C"/>
    <property type="match status" value="1"/>
</dbReference>
<dbReference type="CDD" id="cd02508">
    <property type="entry name" value="ADP_Glucose_PP"/>
    <property type="match status" value="1"/>
</dbReference>
<name>A0A089QGJ6_9LACO</name>
<dbReference type="PANTHER" id="PTHR43523:SF6">
    <property type="entry name" value="GLYCOGEN BIOSYNTHESIS PROTEIN GLGD"/>
    <property type="match status" value="1"/>
</dbReference>
<feature type="domain" description="Nucleotidyl transferase" evidence="3">
    <location>
        <begin position="17"/>
        <end position="259"/>
    </location>
</feature>
<keyword evidence="2" id="KW-0320">Glycogen biosynthesis</keyword>
<feature type="domain" description="Glucose-1-phosphate adenylyltransferase/Bifunctional protein GlmU-like C-terminal hexapeptide" evidence="4">
    <location>
        <begin position="289"/>
        <end position="359"/>
    </location>
</feature>
<dbReference type="GO" id="GO:0005978">
    <property type="term" value="P:glycogen biosynthetic process"/>
    <property type="evidence" value="ECO:0007669"/>
    <property type="project" value="UniProtKB-KW"/>
</dbReference>
<dbReference type="InterPro" id="IPR056818">
    <property type="entry name" value="GlmU/GlgC-like_hexapep"/>
</dbReference>
<dbReference type="Pfam" id="PF24894">
    <property type="entry name" value="Hexapep_GlmU"/>
    <property type="match status" value="1"/>
</dbReference>
<evidence type="ECO:0000313" key="5">
    <source>
        <dbReference type="EMBL" id="AIR10943.1"/>
    </source>
</evidence>
<dbReference type="GO" id="GO:0008878">
    <property type="term" value="F:glucose-1-phosphate adenylyltransferase activity"/>
    <property type="evidence" value="ECO:0007669"/>
    <property type="project" value="UniProtKB-EC"/>
</dbReference>
<evidence type="ECO:0000256" key="1">
    <source>
        <dbReference type="ARBA" id="ARBA00010443"/>
    </source>
</evidence>
<evidence type="ECO:0000259" key="4">
    <source>
        <dbReference type="Pfam" id="PF24894"/>
    </source>
</evidence>
<proteinExistence type="inferred from homology"/>
<dbReference type="InterPro" id="IPR011831">
    <property type="entry name" value="ADP-Glc_PPase"/>
</dbReference>
<sequence length="390" mass="44768">MKNNKMCAILGNEHEYTELLPLTKRRALATLYFDCKYRIMDFALSSIVDANIRNIFLVVNQAKLKSYFDHLGGGREWGLDSIGSYRYINFSQDLVRQKVEGQKYFDDVIDYLEKSRSTYTVFVGNKMLNSVDLKAVLKIHKAQKNDMTVVFKRMPKDKIASDDQILEIDDQTNRVKGNHNFSEYPHNSDIYNLSMNIFIIETQNLINQLRKGQRIGASANLEDFFLSLISRLNCGIYEYTGYMCNIFDVKSYYDANMDMLNVDHMNSLLYSSQHIITRTKNEVATHFTKTSDVKNSQFATGCVVEGYVRNSLVSRRTFISENSKVEDSIIMSNARIGKDVEIKYAILDKDVVVKSGVKIIGTPEKPVVIEKKMKVTSDVIQDTPREDVED</sequence>
<organism evidence="5 6">
    <name type="scientific">Ligilactobacillus salivarius</name>
    <dbReference type="NCBI Taxonomy" id="1624"/>
    <lineage>
        <taxon>Bacteria</taxon>
        <taxon>Bacillati</taxon>
        <taxon>Bacillota</taxon>
        <taxon>Bacilli</taxon>
        <taxon>Lactobacillales</taxon>
        <taxon>Lactobacillaceae</taxon>
        <taxon>Ligilactobacillus</taxon>
    </lineage>
</organism>
<evidence type="ECO:0000256" key="2">
    <source>
        <dbReference type="ARBA" id="ARBA00023056"/>
    </source>
</evidence>
<dbReference type="Gene3D" id="2.160.10.10">
    <property type="entry name" value="Hexapeptide repeat proteins"/>
    <property type="match status" value="1"/>
</dbReference>
<dbReference type="AlphaFoldDB" id="A0A089QGJ6"/>